<proteinExistence type="predicted"/>
<dbReference type="Proteomes" id="UP000016491">
    <property type="component" value="Unassembled WGS sequence"/>
</dbReference>
<protein>
    <submittedName>
        <fullName evidence="1">Uncharacterized protein</fullName>
    </submittedName>
</protein>
<sequence length="190" mass="22279">MNSQGAVEWIGQCETATEWRGWREIMVALRIEDMKVFTKKLFIGETFDRFLVREASIVTFNSFTIDGRVRQGYYSEEELEAGKIENYSSWKTLRPFCFSLIKGSKLPESFAIVFKLPPDNTEKFLKDRNSSWLPEQVGGLFINIRYEDQVLYCVTGLSMNQFTMDRSLEREWDDSVKAFLRKEEIVFEEG</sequence>
<evidence type="ECO:0000313" key="2">
    <source>
        <dbReference type="Proteomes" id="UP000016491"/>
    </source>
</evidence>
<dbReference type="InterPro" id="IPR043779">
    <property type="entry name" value="DUF5721"/>
</dbReference>
<name>A0ABC9TZF1_CLOSY</name>
<dbReference type="AlphaFoldDB" id="A0ABC9TZF1"/>
<evidence type="ECO:0000313" key="1">
    <source>
        <dbReference type="EMBL" id="ERI77978.1"/>
    </source>
</evidence>
<comment type="caution">
    <text evidence="1">The sequence shown here is derived from an EMBL/GenBank/DDBJ whole genome shotgun (WGS) entry which is preliminary data.</text>
</comment>
<organism evidence="1 2">
    <name type="scientific">[Clostridium] symbiosum ATCC 14940</name>
    <dbReference type="NCBI Taxonomy" id="411472"/>
    <lineage>
        <taxon>Bacteria</taxon>
        <taxon>Bacillati</taxon>
        <taxon>Bacillota</taxon>
        <taxon>Clostridia</taxon>
        <taxon>Lachnospirales</taxon>
        <taxon>Lachnospiraceae</taxon>
        <taxon>Otoolea</taxon>
    </lineage>
</organism>
<dbReference type="EMBL" id="AWSU01000136">
    <property type="protein sequence ID" value="ERI77978.1"/>
    <property type="molecule type" value="Genomic_DNA"/>
</dbReference>
<reference evidence="1 2" key="1">
    <citation type="submission" date="2013-07" db="EMBL/GenBank/DDBJ databases">
        <authorList>
            <person name="Weinstock G."/>
            <person name="Sodergren E."/>
            <person name="Wylie T."/>
            <person name="Fulton L."/>
            <person name="Fulton R."/>
            <person name="Fronick C."/>
            <person name="O'Laughlin M."/>
            <person name="Godfrey J."/>
            <person name="Miner T."/>
            <person name="Herter B."/>
            <person name="Appelbaum E."/>
            <person name="Cordes M."/>
            <person name="Lek S."/>
            <person name="Wollam A."/>
            <person name="Pepin K.H."/>
            <person name="Palsikar V.B."/>
            <person name="Mitreva M."/>
            <person name="Wilson R.K."/>
        </authorList>
    </citation>
    <scope>NUCLEOTIDE SEQUENCE [LARGE SCALE GENOMIC DNA]</scope>
    <source>
        <strain evidence="1 2">ATCC 14940</strain>
    </source>
</reference>
<gene>
    <name evidence="1" type="ORF">CLOSYM_01765</name>
</gene>
<accession>A0ABC9TZF1</accession>
<dbReference type="Pfam" id="PF18988">
    <property type="entry name" value="DUF5721"/>
    <property type="match status" value="1"/>
</dbReference>